<evidence type="ECO:0000313" key="8">
    <source>
        <dbReference type="EMBL" id="SHI56418.1"/>
    </source>
</evidence>
<dbReference type="InterPro" id="IPR033985">
    <property type="entry name" value="SusD-like_N"/>
</dbReference>
<dbReference type="STRING" id="1168035.SAMN05444280_103149"/>
<keyword evidence="3" id="KW-0732">Signal</keyword>
<reference evidence="8 9" key="1">
    <citation type="submission" date="2016-11" db="EMBL/GenBank/DDBJ databases">
        <authorList>
            <person name="Jaros S."/>
            <person name="Januszkiewicz K."/>
            <person name="Wedrychowicz H."/>
        </authorList>
    </citation>
    <scope>NUCLEOTIDE SEQUENCE [LARGE SCALE GENOMIC DNA]</scope>
    <source>
        <strain evidence="8 9">DSM 27063</strain>
    </source>
</reference>
<dbReference type="RefSeq" id="WP_073165393.1">
    <property type="nucleotide sequence ID" value="NZ_FQZE01000003.1"/>
</dbReference>
<gene>
    <name evidence="8" type="ORF">SAMN05444280_103149</name>
</gene>
<dbReference type="InterPro" id="IPR012944">
    <property type="entry name" value="SusD_RagB_dom"/>
</dbReference>
<evidence type="ECO:0000256" key="5">
    <source>
        <dbReference type="ARBA" id="ARBA00023237"/>
    </source>
</evidence>
<dbReference type="GO" id="GO:0009279">
    <property type="term" value="C:cell outer membrane"/>
    <property type="evidence" value="ECO:0007669"/>
    <property type="project" value="UniProtKB-SubCell"/>
</dbReference>
<dbReference type="SUPFAM" id="SSF48452">
    <property type="entry name" value="TPR-like"/>
    <property type="match status" value="1"/>
</dbReference>
<evidence type="ECO:0000256" key="4">
    <source>
        <dbReference type="ARBA" id="ARBA00023136"/>
    </source>
</evidence>
<dbReference type="Proteomes" id="UP000184050">
    <property type="component" value="Unassembled WGS sequence"/>
</dbReference>
<dbReference type="InterPro" id="IPR011990">
    <property type="entry name" value="TPR-like_helical_dom_sf"/>
</dbReference>
<dbReference type="PROSITE" id="PS51257">
    <property type="entry name" value="PROKAR_LIPOPROTEIN"/>
    <property type="match status" value="1"/>
</dbReference>
<keyword evidence="5" id="KW-0998">Cell outer membrane</keyword>
<feature type="domain" description="RagB/SusD" evidence="6">
    <location>
        <begin position="278"/>
        <end position="588"/>
    </location>
</feature>
<comment type="similarity">
    <text evidence="2">Belongs to the SusD family.</text>
</comment>
<evidence type="ECO:0000259" key="7">
    <source>
        <dbReference type="Pfam" id="PF14322"/>
    </source>
</evidence>
<dbReference type="EMBL" id="FQZE01000003">
    <property type="protein sequence ID" value="SHI56418.1"/>
    <property type="molecule type" value="Genomic_DNA"/>
</dbReference>
<accession>A0A1M6C6T0</accession>
<dbReference type="Pfam" id="PF07980">
    <property type="entry name" value="SusD_RagB"/>
    <property type="match status" value="1"/>
</dbReference>
<evidence type="ECO:0000259" key="6">
    <source>
        <dbReference type="Pfam" id="PF07980"/>
    </source>
</evidence>
<organism evidence="8 9">
    <name type="scientific">Tangfeifania diversioriginum</name>
    <dbReference type="NCBI Taxonomy" id="1168035"/>
    <lineage>
        <taxon>Bacteria</taxon>
        <taxon>Pseudomonadati</taxon>
        <taxon>Bacteroidota</taxon>
        <taxon>Bacteroidia</taxon>
        <taxon>Marinilabiliales</taxon>
        <taxon>Prolixibacteraceae</taxon>
        <taxon>Tangfeifania</taxon>
    </lineage>
</organism>
<keyword evidence="4" id="KW-0472">Membrane</keyword>
<evidence type="ECO:0000313" key="9">
    <source>
        <dbReference type="Proteomes" id="UP000184050"/>
    </source>
</evidence>
<evidence type="ECO:0000256" key="1">
    <source>
        <dbReference type="ARBA" id="ARBA00004442"/>
    </source>
</evidence>
<evidence type="ECO:0000256" key="3">
    <source>
        <dbReference type="ARBA" id="ARBA00022729"/>
    </source>
</evidence>
<comment type="subcellular location">
    <subcellularLocation>
        <location evidence="1">Cell outer membrane</location>
    </subcellularLocation>
</comment>
<protein>
    <submittedName>
        <fullName evidence="8">Starch-binding associating with outer membrane</fullName>
    </submittedName>
</protein>
<dbReference type="AlphaFoldDB" id="A0A1M6C6T0"/>
<feature type="domain" description="SusD-like N-terminal" evidence="7">
    <location>
        <begin position="26"/>
        <end position="234"/>
    </location>
</feature>
<dbReference type="OrthoDB" id="9792139at2"/>
<keyword evidence="9" id="KW-1185">Reference proteome</keyword>
<proteinExistence type="inferred from homology"/>
<dbReference type="Gene3D" id="1.25.40.390">
    <property type="match status" value="1"/>
</dbReference>
<sequence>MKKILNILLLGTLTGCLLVTFSCSEDFLEKEPPGAAAGSVMESPEGVEALLIGAYSNLNGTDANRSDFGGAMATDWTYGSGASDDCYKGTSSGDQNDFNYVERYSALPSNLYMEVRWRDCFDGVSRSNQVMDFLWATQEGENPIEANRATVIEAEAKFLRAWYHFKATRVFWKIPYIKTQSELGEILPEEVPNDTEGWDEIEADLQFAIDNLPETSPLGEPGRSTKYAAMAVKAHAHLYQNELDLAKPLLDAIINSGKYDLVDNYYDNYDQSTENNEESIFEIQASSSGSSQTALLMAGPCMPQAGPAGIGWGFYQPSQNLYDAFQVTEDGLPVLDVEDRVHLAIDMGIPSSDEFQPTDKPLDPRLDWTVARRGVDFLGWGIMEGQSWIREQPNGGPFMTKKFMHAFKNQSLNVNGSGFRNGQNFRAYRYGHVLLWRAEIAIEDNDLNYARELVNMIRERAKGSDVVMGKVSNTKFDGSPIVVDWDQPAANYLIEPYPVGAEAFSSQENARKAVRLEQRLEFATEGMRFFDLRRWGIDDEVLNAFIEQDTKFRDFLKGASYNPDRADYWPLPESQLDLQDVLQQDPDYE</sequence>
<evidence type="ECO:0000256" key="2">
    <source>
        <dbReference type="ARBA" id="ARBA00006275"/>
    </source>
</evidence>
<name>A0A1M6C6T0_9BACT</name>
<dbReference type="Pfam" id="PF14322">
    <property type="entry name" value="SusD-like_3"/>
    <property type="match status" value="1"/>
</dbReference>